<evidence type="ECO:0000256" key="1">
    <source>
        <dbReference type="ARBA" id="ARBA00004117"/>
    </source>
</evidence>
<comment type="caution">
    <text evidence="11">The sequence shown here is derived from an EMBL/GenBank/DDBJ whole genome shotgun (WGS) entry which is preliminary data.</text>
</comment>
<keyword evidence="5" id="KW-1003">Cell membrane</keyword>
<sequence length="316" mass="33049">MGFVVIDDSARSGVSAETASGAPSATIEIEAYDFGRSATLSREHARALELAFETFSRQWAADLSAKIRVRATVTVENVAMQAYGEYAQSLPTTTTLVVCAFPDSAERMIVQFPSSAATAWIVQMVGGRATGANEERTFTPIEQALVGSLMTDAIALLTGTMGGLLPQRITIAGIQYSSQFAQVAAANEPVIVAQLSMRLGGRTVPTSIMLPASILSGITSRVSEADRSATPGLVRRQVEQSPVELSLRLASRSVVPRDVLGLSVGDILPLPHAADRPLLLLVGEQQVATAAVGTAGARLACVVTSTVPDPAPEESA</sequence>
<evidence type="ECO:0000256" key="9">
    <source>
        <dbReference type="ARBA" id="ARBA00023143"/>
    </source>
</evidence>
<dbReference type="InterPro" id="IPR036429">
    <property type="entry name" value="SpoA-like_sf"/>
</dbReference>
<dbReference type="PANTHER" id="PTHR30034">
    <property type="entry name" value="FLAGELLAR MOTOR SWITCH PROTEIN FLIM"/>
    <property type="match status" value="1"/>
</dbReference>
<dbReference type="CDD" id="cd17908">
    <property type="entry name" value="FliM"/>
    <property type="match status" value="1"/>
</dbReference>
<comment type="similarity">
    <text evidence="3">Belongs to the FliM family.</text>
</comment>
<dbReference type="InterPro" id="IPR001543">
    <property type="entry name" value="FliN-like_C"/>
</dbReference>
<evidence type="ECO:0000256" key="7">
    <source>
        <dbReference type="ARBA" id="ARBA00022779"/>
    </source>
</evidence>
<proteinExistence type="inferred from homology"/>
<evidence type="ECO:0000259" key="10">
    <source>
        <dbReference type="Pfam" id="PF01052"/>
    </source>
</evidence>
<keyword evidence="9" id="KW-0975">Bacterial flagellum</keyword>
<dbReference type="InterPro" id="IPR028976">
    <property type="entry name" value="CheC-like_sf"/>
</dbReference>
<dbReference type="Gene3D" id="3.40.1550.10">
    <property type="entry name" value="CheC-like"/>
    <property type="match status" value="1"/>
</dbReference>
<dbReference type="EMBL" id="BMCM01000002">
    <property type="protein sequence ID" value="GGD75134.1"/>
    <property type="molecule type" value="Genomic_DNA"/>
</dbReference>
<dbReference type="Gene3D" id="2.30.330.10">
    <property type="entry name" value="SpoA-like"/>
    <property type="match status" value="1"/>
</dbReference>
<dbReference type="Pfam" id="PF02154">
    <property type="entry name" value="FliM"/>
    <property type="match status" value="1"/>
</dbReference>
<organism evidence="11 12">
    <name type="scientific">Microbacterium murale</name>
    <dbReference type="NCBI Taxonomy" id="1081040"/>
    <lineage>
        <taxon>Bacteria</taxon>
        <taxon>Bacillati</taxon>
        <taxon>Actinomycetota</taxon>
        <taxon>Actinomycetes</taxon>
        <taxon>Micrococcales</taxon>
        <taxon>Microbacteriaceae</taxon>
        <taxon>Microbacterium</taxon>
    </lineage>
</organism>
<keyword evidence="8" id="KW-0472">Membrane</keyword>
<evidence type="ECO:0000256" key="8">
    <source>
        <dbReference type="ARBA" id="ARBA00023136"/>
    </source>
</evidence>
<reference evidence="12" key="1">
    <citation type="journal article" date="2019" name="Int. J. Syst. Evol. Microbiol.">
        <title>The Global Catalogue of Microorganisms (GCM) 10K type strain sequencing project: providing services to taxonomists for standard genome sequencing and annotation.</title>
        <authorList>
            <consortium name="The Broad Institute Genomics Platform"/>
            <consortium name="The Broad Institute Genome Sequencing Center for Infectious Disease"/>
            <person name="Wu L."/>
            <person name="Ma J."/>
        </authorList>
    </citation>
    <scope>NUCLEOTIDE SEQUENCE [LARGE SCALE GENOMIC DNA]</scope>
    <source>
        <strain evidence="12">CCM 7640</strain>
    </source>
</reference>
<keyword evidence="11" id="KW-0282">Flagellum</keyword>
<keyword evidence="6" id="KW-0145">Chemotaxis</keyword>
<dbReference type="Proteomes" id="UP000629365">
    <property type="component" value="Unassembled WGS sequence"/>
</dbReference>
<evidence type="ECO:0000313" key="12">
    <source>
        <dbReference type="Proteomes" id="UP000629365"/>
    </source>
</evidence>
<gene>
    <name evidence="11" type="primary">fliM</name>
    <name evidence="11" type="ORF">GCM10007269_17730</name>
</gene>
<keyword evidence="11" id="KW-0969">Cilium</keyword>
<dbReference type="Pfam" id="PF01052">
    <property type="entry name" value="FliMN_C"/>
    <property type="match status" value="1"/>
</dbReference>
<keyword evidence="7" id="KW-0283">Flagellar rotation</keyword>
<evidence type="ECO:0000313" key="11">
    <source>
        <dbReference type="EMBL" id="GGD75134.1"/>
    </source>
</evidence>
<accession>A0ABQ1RQU3</accession>
<name>A0ABQ1RQU3_9MICO</name>
<dbReference type="PANTHER" id="PTHR30034:SF6">
    <property type="entry name" value="YOP PROTEINS TRANSLOCATION PROTEIN Q"/>
    <property type="match status" value="1"/>
</dbReference>
<dbReference type="SUPFAM" id="SSF101801">
    <property type="entry name" value="Surface presentation of antigens (SPOA)"/>
    <property type="match status" value="1"/>
</dbReference>
<protein>
    <recommendedName>
        <fullName evidence="4">Flagellar motor switch protein FliM</fullName>
    </recommendedName>
</protein>
<dbReference type="PIRSF" id="PIRSF002888">
    <property type="entry name" value="FliM"/>
    <property type="match status" value="1"/>
</dbReference>
<evidence type="ECO:0000256" key="4">
    <source>
        <dbReference type="ARBA" id="ARBA00021898"/>
    </source>
</evidence>
<evidence type="ECO:0000256" key="2">
    <source>
        <dbReference type="ARBA" id="ARBA00004202"/>
    </source>
</evidence>
<dbReference type="SUPFAM" id="SSF103039">
    <property type="entry name" value="CheC-like"/>
    <property type="match status" value="1"/>
</dbReference>
<keyword evidence="11" id="KW-0966">Cell projection</keyword>
<evidence type="ECO:0000256" key="6">
    <source>
        <dbReference type="ARBA" id="ARBA00022500"/>
    </source>
</evidence>
<feature type="domain" description="Flagellar motor switch protein FliN-like C-terminal" evidence="10">
    <location>
        <begin position="237"/>
        <end position="306"/>
    </location>
</feature>
<evidence type="ECO:0000256" key="5">
    <source>
        <dbReference type="ARBA" id="ARBA00022475"/>
    </source>
</evidence>
<evidence type="ECO:0000256" key="3">
    <source>
        <dbReference type="ARBA" id="ARBA00011049"/>
    </source>
</evidence>
<dbReference type="InterPro" id="IPR001689">
    <property type="entry name" value="Flag_FliM"/>
</dbReference>
<keyword evidence="12" id="KW-1185">Reference proteome</keyword>
<comment type="subcellular location">
    <subcellularLocation>
        <location evidence="1">Bacterial flagellum basal body</location>
    </subcellularLocation>
    <subcellularLocation>
        <location evidence="2">Cell membrane</location>
        <topology evidence="2">Peripheral membrane protein</topology>
    </subcellularLocation>
</comment>